<dbReference type="InterPro" id="IPR038770">
    <property type="entry name" value="Na+/solute_symporter_sf"/>
</dbReference>
<organism evidence="2">
    <name type="scientific">gut metagenome</name>
    <dbReference type="NCBI Taxonomy" id="749906"/>
    <lineage>
        <taxon>unclassified sequences</taxon>
        <taxon>metagenomes</taxon>
        <taxon>organismal metagenomes</taxon>
    </lineage>
</organism>
<reference evidence="2" key="1">
    <citation type="journal article" date="2012" name="PLoS ONE">
        <title>Gene sets for utilization of primary and secondary nutrition supplies in the distal gut of endangered iberian lynx.</title>
        <authorList>
            <person name="Alcaide M."/>
            <person name="Messina E."/>
            <person name="Richter M."/>
            <person name="Bargiela R."/>
            <person name="Peplies J."/>
            <person name="Huws S.A."/>
            <person name="Newbold C.J."/>
            <person name="Golyshin P.N."/>
            <person name="Simon M.A."/>
            <person name="Lopez G."/>
            <person name="Yakimov M.M."/>
            <person name="Ferrer M."/>
        </authorList>
    </citation>
    <scope>NUCLEOTIDE SEQUENCE</scope>
</reference>
<keyword evidence="1" id="KW-0812">Transmembrane</keyword>
<keyword evidence="1" id="KW-1133">Transmembrane helix</keyword>
<evidence type="ECO:0000256" key="1">
    <source>
        <dbReference type="SAM" id="Phobius"/>
    </source>
</evidence>
<accession>J9GV40</accession>
<keyword evidence="1" id="KW-0472">Membrane</keyword>
<feature type="transmembrane region" description="Helical" evidence="1">
    <location>
        <begin position="68"/>
        <end position="87"/>
    </location>
</feature>
<comment type="caution">
    <text evidence="2">The sequence shown here is derived from an EMBL/GenBank/DDBJ whole genome shotgun (WGS) entry which is preliminary data.</text>
</comment>
<feature type="transmembrane region" description="Helical" evidence="1">
    <location>
        <begin position="243"/>
        <end position="266"/>
    </location>
</feature>
<gene>
    <name evidence="2" type="ORF">EVA_07507</name>
</gene>
<sequence length="282" mass="30683">MANPFVSQCIHILQPSLIFTMLFVTFCKIRLADIRLSRWHLLLLLFQSGSFALLTLPASLLPSGDSKVLVESTMLCLICPTATAAAVVTSRLGGNAASLVGYTILSNLTAAITIPLFVPFCHPQDGMTFGTSLLLILAKVFPLLICPLLTAELLRRLLPRVHQRIADCKDLAFKLWVVALSLAIAMTTHSLVHTTVSLACQFGIALVSLATCLLQFGLGRWVGTRYGDTISAGQGLGQKNTVFAIWLGYTFMTPVTAIAGGFYSIWHNLINSYQLNRKQKEG</sequence>
<proteinExistence type="predicted"/>
<feature type="transmembrane region" description="Helical" evidence="1">
    <location>
        <begin position="132"/>
        <end position="154"/>
    </location>
</feature>
<dbReference type="AlphaFoldDB" id="J9GV40"/>
<feature type="transmembrane region" description="Helical" evidence="1">
    <location>
        <begin position="12"/>
        <end position="29"/>
    </location>
</feature>
<name>J9GV40_9ZZZZ</name>
<feature type="transmembrane region" description="Helical" evidence="1">
    <location>
        <begin position="202"/>
        <end position="222"/>
    </location>
</feature>
<feature type="transmembrane region" description="Helical" evidence="1">
    <location>
        <begin position="99"/>
        <end position="120"/>
    </location>
</feature>
<evidence type="ECO:0000313" key="2">
    <source>
        <dbReference type="EMBL" id="EJX04390.1"/>
    </source>
</evidence>
<protein>
    <submittedName>
        <fullName evidence="2">Sodium-dependent transporter</fullName>
    </submittedName>
</protein>
<dbReference type="InterPro" id="IPR016833">
    <property type="entry name" value="Put_Na-Bile_cotransptr"/>
</dbReference>
<dbReference type="EMBL" id="AMCI01001825">
    <property type="protein sequence ID" value="EJX04390.1"/>
    <property type="molecule type" value="Genomic_DNA"/>
</dbReference>
<feature type="transmembrane region" description="Helical" evidence="1">
    <location>
        <begin position="175"/>
        <end position="196"/>
    </location>
</feature>
<dbReference type="Gene3D" id="1.20.1530.20">
    <property type="match status" value="1"/>
</dbReference>
<dbReference type="Pfam" id="PF13593">
    <property type="entry name" value="SBF_like"/>
    <property type="match status" value="1"/>
</dbReference>
<feature type="transmembrane region" description="Helical" evidence="1">
    <location>
        <begin position="41"/>
        <end position="62"/>
    </location>
</feature>